<sequence>MTVDDFEANQIDKLLRSITFAEADALRRPCPTARNFLDSMLHDLCMQPLGEATERRALLAFRRFAELFDHDPDGFREHIPAAIRPVLEAAVSGWTDDNAGDRIRGILTALGGPSSTEREHALTLYTRVIAARVRDGYVHPYLAATHLAWPDIHDWDNLAKPEIAAMRVAARVQYQWPQFRPNRGAVERDLLSALKGITWPAPRAAPQPAQPIEWADDEYTFALGRAVYAVAALESYILFELLHLPGTSIDVADLGGRPTAEIGEALARPEFLDTVADVRARDWLSAAGAALRQTAKAREELLRSRPAVERGVRMLHGYAFSPTGKAYLHPLPQDRVERLVTTAVAHRAHLAALRTHVADVSTS</sequence>
<dbReference type="HOGENOM" id="CLU_762638_0_0_11"/>
<evidence type="ECO:0000313" key="2">
    <source>
        <dbReference type="Proteomes" id="UP000002212"/>
    </source>
</evidence>
<dbReference type="EMBL" id="AP011115">
    <property type="protein sequence ID" value="BAH51818.1"/>
    <property type="molecule type" value="Genomic_DNA"/>
</dbReference>
<accession>C1B815</accession>
<gene>
    <name evidence="1" type="ordered locus">ROP_35710</name>
</gene>
<dbReference type="AlphaFoldDB" id="C1B815"/>
<reference evidence="1 2" key="1">
    <citation type="submission" date="2009-03" db="EMBL/GenBank/DDBJ databases">
        <title>Comparison of the complete genome sequences of Rhodococcus erythropolis PR4 and Rhodococcus opacus B4.</title>
        <authorList>
            <person name="Takarada H."/>
            <person name="Sekine M."/>
            <person name="Hosoyama A."/>
            <person name="Yamada R."/>
            <person name="Fujisawa T."/>
            <person name="Omata S."/>
            <person name="Shimizu A."/>
            <person name="Tsukatani N."/>
            <person name="Tanikawa S."/>
            <person name="Fujita N."/>
            <person name="Harayama S."/>
        </authorList>
    </citation>
    <scope>NUCLEOTIDE SEQUENCE [LARGE SCALE GENOMIC DNA]</scope>
    <source>
        <strain evidence="1 2">B4</strain>
    </source>
</reference>
<protein>
    <submittedName>
        <fullName evidence="1">Uncharacterized protein</fullName>
    </submittedName>
</protein>
<dbReference type="RefSeq" id="WP_012690757.1">
    <property type="nucleotide sequence ID" value="NC_012522.1"/>
</dbReference>
<dbReference type="KEGG" id="rop:ROP_35710"/>
<dbReference type="Proteomes" id="UP000002212">
    <property type="component" value="Chromosome"/>
</dbReference>
<name>C1B815_RHOOB</name>
<proteinExistence type="predicted"/>
<dbReference type="OrthoDB" id="4464109at2"/>
<evidence type="ECO:0000313" key="1">
    <source>
        <dbReference type="EMBL" id="BAH51818.1"/>
    </source>
</evidence>
<organism evidence="1 2">
    <name type="scientific">Rhodococcus opacus (strain B4)</name>
    <dbReference type="NCBI Taxonomy" id="632772"/>
    <lineage>
        <taxon>Bacteria</taxon>
        <taxon>Bacillati</taxon>
        <taxon>Actinomycetota</taxon>
        <taxon>Actinomycetes</taxon>
        <taxon>Mycobacteriales</taxon>
        <taxon>Nocardiaceae</taxon>
        <taxon>Rhodococcus</taxon>
    </lineage>
</organism>
<dbReference type="PATRIC" id="fig|632772.20.peg.3742"/>